<dbReference type="Gramene" id="KQK93998">
    <property type="protein sequence ID" value="KQK93998"/>
    <property type="gene ID" value="SETIT_027895mg"/>
</dbReference>
<dbReference type="Pfam" id="PF03018">
    <property type="entry name" value="Dirigent"/>
    <property type="match status" value="1"/>
</dbReference>
<keyword evidence="1" id="KW-0052">Apoplast</keyword>
<reference evidence="3" key="1">
    <citation type="journal article" date="2012" name="Nat. Biotechnol.">
        <title>Reference genome sequence of the model plant Setaria.</title>
        <authorList>
            <person name="Bennetzen J.L."/>
            <person name="Schmutz J."/>
            <person name="Wang H."/>
            <person name="Percifield R."/>
            <person name="Hawkins J."/>
            <person name="Pontaroli A.C."/>
            <person name="Estep M."/>
            <person name="Feng L."/>
            <person name="Vaughn J.N."/>
            <person name="Grimwood J."/>
            <person name="Jenkins J."/>
            <person name="Barry K."/>
            <person name="Lindquist E."/>
            <person name="Hellsten U."/>
            <person name="Deshpande S."/>
            <person name="Wang X."/>
            <person name="Wu X."/>
            <person name="Mitros T."/>
            <person name="Triplett J."/>
            <person name="Yang X."/>
            <person name="Ye C.Y."/>
            <person name="Mauro-Herrera M."/>
            <person name="Wang L."/>
            <person name="Li P."/>
            <person name="Sharma M."/>
            <person name="Sharma R."/>
            <person name="Ronald P.C."/>
            <person name="Panaud O."/>
            <person name="Kellogg E.A."/>
            <person name="Brutnell T.P."/>
            <person name="Doust A.N."/>
            <person name="Tuskan G.A."/>
            <person name="Rokhsar D."/>
            <person name="Devos K.M."/>
        </authorList>
    </citation>
    <scope>NUCLEOTIDE SEQUENCE [LARGE SCALE GENOMIC DNA]</scope>
    <source>
        <strain evidence="3">cv. Yugu1</strain>
    </source>
</reference>
<dbReference type="eggNOG" id="ENOG502R2U2">
    <property type="taxonomic scope" value="Eukaryota"/>
</dbReference>
<keyword evidence="3" id="KW-1185">Reference proteome</keyword>
<comment type="subunit">
    <text evidence="1">Homodimer.</text>
</comment>
<dbReference type="HOGENOM" id="CLU_1860451_0_0_1"/>
<dbReference type="Proteomes" id="UP000004995">
    <property type="component" value="Unassembled WGS sequence"/>
</dbReference>
<evidence type="ECO:0000256" key="1">
    <source>
        <dbReference type="RuleBase" id="RU363099"/>
    </source>
</evidence>
<organism evidence="2 3">
    <name type="scientific">Setaria italica</name>
    <name type="common">Foxtail millet</name>
    <name type="synonym">Panicum italicum</name>
    <dbReference type="NCBI Taxonomy" id="4555"/>
    <lineage>
        <taxon>Eukaryota</taxon>
        <taxon>Viridiplantae</taxon>
        <taxon>Streptophyta</taxon>
        <taxon>Embryophyta</taxon>
        <taxon>Tracheophyta</taxon>
        <taxon>Spermatophyta</taxon>
        <taxon>Magnoliopsida</taxon>
        <taxon>Liliopsida</taxon>
        <taxon>Poales</taxon>
        <taxon>Poaceae</taxon>
        <taxon>PACMAD clade</taxon>
        <taxon>Panicoideae</taxon>
        <taxon>Panicodae</taxon>
        <taxon>Paniceae</taxon>
        <taxon>Cenchrinae</taxon>
        <taxon>Setaria</taxon>
    </lineage>
</organism>
<keyword evidence="1" id="KW-0964">Secreted</keyword>
<dbReference type="AlphaFoldDB" id="K3ZMS5"/>
<sequence>NEYGVINSPEPIGARCTSTTGFSPQGSVQLKMSWFYLQAGQTTTSWYTAHTIVRSALDVSGITEVKPNSQWSITGGTVAFASAHGTIKFINSQSSTATDAIKELDIHVFHTPEATHVIFAMTLIFAVQVQVTTLDRSA</sequence>
<dbReference type="EMBL" id="AGNK02004735">
    <property type="status" value="NOT_ANNOTATED_CDS"/>
    <property type="molecule type" value="Genomic_DNA"/>
</dbReference>
<dbReference type="GO" id="GO:0048046">
    <property type="term" value="C:apoplast"/>
    <property type="evidence" value="ECO:0007669"/>
    <property type="project" value="UniProtKB-SubCell"/>
</dbReference>
<reference evidence="2" key="2">
    <citation type="submission" date="2018-08" db="UniProtKB">
        <authorList>
            <consortium name="EnsemblPlants"/>
        </authorList>
    </citation>
    <scope>IDENTIFICATION</scope>
    <source>
        <strain evidence="2">Yugu1</strain>
    </source>
</reference>
<accession>K3ZMS5</accession>
<comment type="similarity">
    <text evidence="1">Belongs to the plant dirigent protein family.</text>
</comment>
<name>K3ZMS5_SETIT</name>
<dbReference type="InterPro" id="IPR004265">
    <property type="entry name" value="Dirigent"/>
</dbReference>
<protein>
    <recommendedName>
        <fullName evidence="1">Dirigent protein</fullName>
    </recommendedName>
</protein>
<proteinExistence type="inferred from homology"/>
<dbReference type="InParanoid" id="K3ZMS5"/>
<evidence type="ECO:0000313" key="2">
    <source>
        <dbReference type="EnsemblPlants" id="KQK93998"/>
    </source>
</evidence>
<dbReference type="EnsemblPlants" id="KQK93998">
    <property type="protein sequence ID" value="KQK93998"/>
    <property type="gene ID" value="SETIT_027895mg"/>
</dbReference>
<comment type="function">
    <text evidence="1">Dirigent proteins impart stereoselectivity on the phenoxy radical-coupling reaction, yielding optically active lignans from two molecules of coniferyl alcohol in the biosynthesis of lignans, flavonolignans, and alkaloids and thus plays a central role in plant secondary metabolism.</text>
</comment>
<evidence type="ECO:0000313" key="3">
    <source>
        <dbReference type="Proteomes" id="UP000004995"/>
    </source>
</evidence>
<comment type="subcellular location">
    <subcellularLocation>
        <location evidence="1">Secreted</location>
        <location evidence="1">Extracellular space</location>
        <location evidence="1">Apoplast</location>
    </subcellularLocation>
</comment>